<evidence type="ECO:0000313" key="4">
    <source>
        <dbReference type="Proteomes" id="UP001268864"/>
    </source>
</evidence>
<keyword evidence="1" id="KW-0378">Hydrolase</keyword>
<dbReference type="Gene3D" id="2.30.40.10">
    <property type="entry name" value="Urease, subunit C, domain 1"/>
    <property type="match status" value="1"/>
</dbReference>
<dbReference type="SUPFAM" id="SSF51338">
    <property type="entry name" value="Composite domain of metallo-dependent hydrolases"/>
    <property type="match status" value="1"/>
</dbReference>
<evidence type="ECO:0000256" key="1">
    <source>
        <dbReference type="ARBA" id="ARBA00022801"/>
    </source>
</evidence>
<dbReference type="InterPro" id="IPR050287">
    <property type="entry name" value="MTA/SAH_deaminase"/>
</dbReference>
<evidence type="ECO:0000259" key="2">
    <source>
        <dbReference type="Pfam" id="PF01979"/>
    </source>
</evidence>
<feature type="domain" description="Amidohydrolase-related" evidence="2">
    <location>
        <begin position="59"/>
        <end position="414"/>
    </location>
</feature>
<dbReference type="EMBL" id="JAMQOS010000005">
    <property type="protein sequence ID" value="MDS0283691.1"/>
    <property type="molecule type" value="Genomic_DNA"/>
</dbReference>
<dbReference type="PANTHER" id="PTHR43794">
    <property type="entry name" value="AMINOHYDROLASE SSNA-RELATED"/>
    <property type="match status" value="1"/>
</dbReference>
<dbReference type="SUPFAM" id="SSF51556">
    <property type="entry name" value="Metallo-dependent hydrolases"/>
    <property type="match status" value="1"/>
</dbReference>
<sequence>MAPDILIHDATVLTVDGNNHLYRNGTVIVEDGTIREVRPSEPEDAESPAETVIDGRDRLVMPGLVNAHAHLELTALIGAFSEMGVGELFAEMTALCEQLGRGRYGYLVEAGCDLAALNFVRGGITTTNAMDALPSRGADAFGEAGLRGFFGPWISDLFWDIPEDEQFERARSFIEEYHGSYDGRIQATVCPHDDWSCSRSVWERTATLAAEYPDLPVHTHLLELDASNTMARANDAEDSLALLEEVGLLDDRLVAAHFRVADEDDIERMSANDASVAHCPSIFCYWEPDGETEWTPVPALREAGTTVGLGLDDHYWHDSSDLLAEARQARLAANLSFGTNQFHSMELVRMLTIDGARALGVGDELGSIEPGKRADLVVLDLSAPKFAPKTNVPALVANTATADDVESTIVDGELLMHEKEVRSMDPEAVCERAEAAVERFGDDIGWELEPSGSVPPRHLRTVRDLPKRGPAHLVARLGLQHIRDGFEGVSRES</sequence>
<keyword evidence="4" id="KW-1185">Reference proteome</keyword>
<proteinExistence type="predicted"/>
<reference evidence="3 4" key="1">
    <citation type="submission" date="2022-06" db="EMBL/GenBank/DDBJ databases">
        <title>Halomicroarcula sp. a new haloarchaeum isolate from saline soil.</title>
        <authorList>
            <person name="Strakova D."/>
            <person name="Galisteo C."/>
            <person name="Sanchez-Porro C."/>
            <person name="Ventosa A."/>
        </authorList>
    </citation>
    <scope>NUCLEOTIDE SEQUENCE [LARGE SCALE GENOMIC DNA]</scope>
    <source>
        <strain evidence="3 4">S3CR25-11</strain>
    </source>
</reference>
<dbReference type="InterPro" id="IPR006680">
    <property type="entry name" value="Amidohydro-rel"/>
</dbReference>
<dbReference type="Proteomes" id="UP001268864">
    <property type="component" value="Unassembled WGS sequence"/>
</dbReference>
<gene>
    <name evidence="3" type="ORF">NDI86_16310</name>
</gene>
<organism evidence="3 4">
    <name type="scientific">Haloarcula onubensis</name>
    <dbReference type="NCBI Taxonomy" id="2950539"/>
    <lineage>
        <taxon>Archaea</taxon>
        <taxon>Methanobacteriati</taxon>
        <taxon>Methanobacteriota</taxon>
        <taxon>Stenosarchaea group</taxon>
        <taxon>Halobacteria</taxon>
        <taxon>Halobacteriales</taxon>
        <taxon>Haloarculaceae</taxon>
        <taxon>Haloarcula</taxon>
    </lineage>
</organism>
<dbReference type="PANTHER" id="PTHR43794:SF11">
    <property type="entry name" value="AMIDOHYDROLASE-RELATED DOMAIN-CONTAINING PROTEIN"/>
    <property type="match status" value="1"/>
</dbReference>
<name>A0ABU2FTV7_9EURY</name>
<protein>
    <submittedName>
        <fullName evidence="3">Amidohydrolase family protein</fullName>
    </submittedName>
</protein>
<comment type="caution">
    <text evidence="3">The sequence shown here is derived from an EMBL/GenBank/DDBJ whole genome shotgun (WGS) entry which is preliminary data.</text>
</comment>
<dbReference type="InterPro" id="IPR032466">
    <property type="entry name" value="Metal_Hydrolase"/>
</dbReference>
<accession>A0ABU2FTV7</accession>
<dbReference type="InterPro" id="IPR011059">
    <property type="entry name" value="Metal-dep_hydrolase_composite"/>
</dbReference>
<evidence type="ECO:0000313" key="3">
    <source>
        <dbReference type="EMBL" id="MDS0283691.1"/>
    </source>
</evidence>
<dbReference type="Pfam" id="PF01979">
    <property type="entry name" value="Amidohydro_1"/>
    <property type="match status" value="1"/>
</dbReference>
<dbReference type="RefSeq" id="WP_310901521.1">
    <property type="nucleotide sequence ID" value="NZ_JAMQOS010000005.1"/>
</dbReference>
<dbReference type="Gene3D" id="3.20.20.140">
    <property type="entry name" value="Metal-dependent hydrolases"/>
    <property type="match status" value="1"/>
</dbReference>